<keyword evidence="4" id="KW-1185">Reference proteome</keyword>
<organism evidence="3 4">
    <name type="scientific">Marinifilum breve</name>
    <dbReference type="NCBI Taxonomy" id="2184082"/>
    <lineage>
        <taxon>Bacteria</taxon>
        <taxon>Pseudomonadati</taxon>
        <taxon>Bacteroidota</taxon>
        <taxon>Bacteroidia</taxon>
        <taxon>Marinilabiliales</taxon>
        <taxon>Marinifilaceae</taxon>
    </lineage>
</organism>
<accession>A0A2V4AEJ6</accession>
<name>A0A2V4AEJ6_9BACT</name>
<dbReference type="EMBL" id="QFLI01000001">
    <property type="protein sequence ID" value="PXY02514.1"/>
    <property type="molecule type" value="Genomic_DNA"/>
</dbReference>
<dbReference type="AlphaFoldDB" id="A0A2V4AEJ6"/>
<keyword evidence="2" id="KW-0732">Signal</keyword>
<keyword evidence="1" id="KW-0175">Coiled coil</keyword>
<gene>
    <name evidence="3" type="ORF">DF185_00015</name>
</gene>
<dbReference type="OrthoDB" id="769954at2"/>
<dbReference type="Proteomes" id="UP000248079">
    <property type="component" value="Unassembled WGS sequence"/>
</dbReference>
<evidence type="ECO:0000313" key="3">
    <source>
        <dbReference type="EMBL" id="PXY02514.1"/>
    </source>
</evidence>
<sequence>MNKLNFLILFGFLLIQLMGANAQTQIPNTNIYTNGDKTGINNPVPNANLDVKGKAKFRGLNGGKGSIDESLAAVLIGTGQTRAGVIGSYFPGIGFNHLLTYSNSTTVGWDNQMHAWIGTRLVATPASELSALVFATTTNTGSTGTQFPTEKMVIMPTGEVGINTKSPTGSLHLKMHNNSTAHAFTLESYNGSSRWNILPEASTNAGYGDRSLLFHSSIAGYVMSLNGNGNVGIGLNNPKNKLEVNGTIRSKEIKVDANGWADFVFEEDYKLRSLGELESFIGTNKHLPEIPSEKEVNKNGISVGEMNVKLLQKIEELTLYVIDLNKSVNSLKTENQRLNQEMENLKKSVN</sequence>
<feature type="chain" id="PRO_5016021911" description="Peptidase S74 domain-containing protein" evidence="2">
    <location>
        <begin position="23"/>
        <end position="350"/>
    </location>
</feature>
<feature type="coiled-coil region" evidence="1">
    <location>
        <begin position="321"/>
        <end position="348"/>
    </location>
</feature>
<evidence type="ECO:0000313" key="4">
    <source>
        <dbReference type="Proteomes" id="UP000248079"/>
    </source>
</evidence>
<evidence type="ECO:0008006" key="5">
    <source>
        <dbReference type="Google" id="ProtNLM"/>
    </source>
</evidence>
<dbReference type="RefSeq" id="WP_110358675.1">
    <property type="nucleotide sequence ID" value="NZ_QFLI01000001.1"/>
</dbReference>
<feature type="signal peptide" evidence="2">
    <location>
        <begin position="1"/>
        <end position="22"/>
    </location>
</feature>
<protein>
    <recommendedName>
        <fullName evidence="5">Peptidase S74 domain-containing protein</fullName>
    </recommendedName>
</protein>
<reference evidence="3 4" key="1">
    <citation type="submission" date="2018-05" db="EMBL/GenBank/DDBJ databases">
        <title>Marinifilum breve JC075T sp. nov., a marine bacterium isolated from Yongle Blue Hole in the South China Sea.</title>
        <authorList>
            <person name="Fu T."/>
        </authorList>
    </citation>
    <scope>NUCLEOTIDE SEQUENCE [LARGE SCALE GENOMIC DNA]</scope>
    <source>
        <strain evidence="3 4">JC075</strain>
    </source>
</reference>
<comment type="caution">
    <text evidence="3">The sequence shown here is derived from an EMBL/GenBank/DDBJ whole genome shotgun (WGS) entry which is preliminary data.</text>
</comment>
<evidence type="ECO:0000256" key="2">
    <source>
        <dbReference type="SAM" id="SignalP"/>
    </source>
</evidence>
<evidence type="ECO:0000256" key="1">
    <source>
        <dbReference type="SAM" id="Coils"/>
    </source>
</evidence>
<proteinExistence type="predicted"/>